<reference evidence="1" key="1">
    <citation type="submission" date="2013-07" db="EMBL/GenBank/DDBJ databases">
        <title>Sub-species coevolution in mutualistic symbiosis.</title>
        <authorList>
            <person name="Murfin K."/>
            <person name="Klassen J."/>
            <person name="Lee M."/>
            <person name="Forst S."/>
            <person name="Stock P."/>
            <person name="Goodrich-Blair H."/>
        </authorList>
    </citation>
    <scope>NUCLEOTIDE SEQUENCE [LARGE SCALE GENOMIC DNA]</scope>
    <source>
        <strain evidence="1">Puntauvense</strain>
    </source>
</reference>
<comment type="caution">
    <text evidence="1">The sequence shown here is derived from an EMBL/GenBank/DDBJ whole genome shotgun (WGS) entry which is preliminary data.</text>
</comment>
<dbReference type="RefSeq" id="WP_038215294.1">
    <property type="nucleotide sequence ID" value="NZ_CAWLWN010000129.1"/>
</dbReference>
<organism evidence="1">
    <name type="scientific">Xenorhabdus bovienii str. puntauvense</name>
    <dbReference type="NCBI Taxonomy" id="1398201"/>
    <lineage>
        <taxon>Bacteria</taxon>
        <taxon>Pseudomonadati</taxon>
        <taxon>Pseudomonadota</taxon>
        <taxon>Gammaproteobacteria</taxon>
        <taxon>Enterobacterales</taxon>
        <taxon>Morganellaceae</taxon>
        <taxon>Xenorhabdus</taxon>
    </lineage>
</organism>
<proteinExistence type="predicted"/>
<evidence type="ECO:0000313" key="1">
    <source>
        <dbReference type="EMBL" id="CDG95591.1"/>
    </source>
</evidence>
<dbReference type="AlphaFoldDB" id="A0A077N0I1"/>
<protein>
    <submittedName>
        <fullName evidence="1">Uncharacterized protein</fullName>
    </submittedName>
</protein>
<gene>
    <name evidence="1" type="ORF">XBP1_1410001</name>
</gene>
<name>A0A077N0I1_XENBV</name>
<dbReference type="Proteomes" id="UP000028511">
    <property type="component" value="Unassembled WGS sequence"/>
</dbReference>
<dbReference type="EMBL" id="CBSW010000048">
    <property type="protein sequence ID" value="CDG95591.1"/>
    <property type="molecule type" value="Genomic_DNA"/>
</dbReference>
<dbReference type="HOGENOM" id="CLU_2588910_0_0_6"/>
<accession>A0A077N0I1</accession>
<sequence>MRIATIHAPSLINYLKSDPYNAIEKPIQYGVQYTLASGIICNLHYSEKMPDELSFTMQNQQANAEETQLIERFVSCIRLK</sequence>